<dbReference type="AlphaFoldDB" id="A0AAD9MS65"/>
<dbReference type="InterPro" id="IPR000668">
    <property type="entry name" value="Peptidase_C1A_C"/>
</dbReference>
<reference evidence="12" key="1">
    <citation type="journal article" date="2023" name="Mol. Biol. Evol.">
        <title>Third-Generation Sequencing Reveals the Adaptive Role of the Epigenome in Three Deep-Sea Polychaetes.</title>
        <authorList>
            <person name="Perez M."/>
            <person name="Aroh O."/>
            <person name="Sun Y."/>
            <person name="Lan Y."/>
            <person name="Juniper S.K."/>
            <person name="Young C.R."/>
            <person name="Angers B."/>
            <person name="Qian P.Y."/>
        </authorList>
    </citation>
    <scope>NUCLEOTIDE SEQUENCE</scope>
    <source>
        <strain evidence="12">P08H-3</strain>
    </source>
</reference>
<dbReference type="InterPro" id="IPR013201">
    <property type="entry name" value="Prot_inhib_I29"/>
</dbReference>
<keyword evidence="6" id="KW-0865">Zymogen</keyword>
<dbReference type="PANTHER" id="PTHR12411">
    <property type="entry name" value="CYSTEINE PROTEASE FAMILY C1-RELATED"/>
    <property type="match status" value="1"/>
</dbReference>
<dbReference type="InterPro" id="IPR013128">
    <property type="entry name" value="Peptidase_C1A"/>
</dbReference>
<keyword evidence="13" id="KW-1185">Reference proteome</keyword>
<evidence type="ECO:0000256" key="5">
    <source>
        <dbReference type="ARBA" id="ARBA00022807"/>
    </source>
</evidence>
<evidence type="ECO:0000256" key="3">
    <source>
        <dbReference type="ARBA" id="ARBA00022729"/>
    </source>
</evidence>
<dbReference type="SUPFAM" id="SSF54001">
    <property type="entry name" value="Cysteine proteinases"/>
    <property type="match status" value="1"/>
</dbReference>
<gene>
    <name evidence="12" type="ORF">LSH36_839g03130</name>
</gene>
<protein>
    <submittedName>
        <fullName evidence="12">Uncharacterized protein</fullName>
    </submittedName>
</protein>
<evidence type="ECO:0000313" key="12">
    <source>
        <dbReference type="EMBL" id="KAK2143455.1"/>
    </source>
</evidence>
<dbReference type="FunFam" id="3.90.70.10:FF:000130">
    <property type="entry name" value="Cysteine proteinase 1"/>
    <property type="match status" value="1"/>
</dbReference>
<keyword evidence="2" id="KW-0645">Protease</keyword>
<dbReference type="Pfam" id="PF08246">
    <property type="entry name" value="Inhibitor_I29"/>
    <property type="match status" value="1"/>
</dbReference>
<evidence type="ECO:0000256" key="2">
    <source>
        <dbReference type="ARBA" id="ARBA00022670"/>
    </source>
</evidence>
<proteinExistence type="inferred from homology"/>
<dbReference type="EMBL" id="JAODUP010000839">
    <property type="protein sequence ID" value="KAK2143455.1"/>
    <property type="molecule type" value="Genomic_DNA"/>
</dbReference>
<keyword evidence="4" id="KW-0378">Hydrolase</keyword>
<dbReference type="Gene3D" id="1.10.287.2250">
    <property type="match status" value="1"/>
</dbReference>
<feature type="domain" description="Peptidase C1A papain C-terminal" evidence="10">
    <location>
        <begin position="150"/>
        <end position="365"/>
    </location>
</feature>
<dbReference type="SMART" id="SM00645">
    <property type="entry name" value="Pept_C1"/>
    <property type="match status" value="1"/>
</dbReference>
<evidence type="ECO:0000259" key="11">
    <source>
        <dbReference type="SMART" id="SM00848"/>
    </source>
</evidence>
<sequence length="367" mass="40864">MEITGLLLFLSGFILVSNAGVIWQSDNSNNIPLLREMAENANSSETKHMKHILGPDGHDDMLGAEFQEFKAKYNKEYTGKENIRRFHIFKKNMQIIEALNKGEKGTARYGATKFADLSPEEFRKNYLTPVWDLSVADGMDKAVVPQVNDVPDAFDWRKRNAVTPVKNQGSCGSCWAFSTTGNIEGQWAIKKGKLLSLSEQELVDCDKVDQGCNGGLPANAYKAIEKLGGIETEKEYPYEARGERCQFKKGDVRAYVNNSLSISTDEEDMKVWLYKNGPISIGINANAMQFYFGGISHPFSFLCNPSSLDHGVLIVGYGVKNGFLGQTPFWIIKNSWGKNWGVSGYYLVYRGKGVCGLNRMPTSAVID</sequence>
<evidence type="ECO:0000256" key="4">
    <source>
        <dbReference type="ARBA" id="ARBA00022801"/>
    </source>
</evidence>
<evidence type="ECO:0000259" key="10">
    <source>
        <dbReference type="SMART" id="SM00645"/>
    </source>
</evidence>
<evidence type="ECO:0000256" key="9">
    <source>
        <dbReference type="SAM" id="SignalP"/>
    </source>
</evidence>
<evidence type="ECO:0000256" key="8">
    <source>
        <dbReference type="ARBA" id="ARBA00023180"/>
    </source>
</evidence>
<dbReference type="GO" id="GO:0006508">
    <property type="term" value="P:proteolysis"/>
    <property type="evidence" value="ECO:0007669"/>
    <property type="project" value="UniProtKB-KW"/>
</dbReference>
<dbReference type="CDD" id="cd02248">
    <property type="entry name" value="Peptidase_C1A"/>
    <property type="match status" value="1"/>
</dbReference>
<name>A0AAD9MS65_9ANNE</name>
<feature type="chain" id="PRO_5042013819" evidence="9">
    <location>
        <begin position="20"/>
        <end position="367"/>
    </location>
</feature>
<evidence type="ECO:0000256" key="6">
    <source>
        <dbReference type="ARBA" id="ARBA00023145"/>
    </source>
</evidence>
<keyword evidence="8" id="KW-0325">Glycoprotein</keyword>
<evidence type="ECO:0000256" key="7">
    <source>
        <dbReference type="ARBA" id="ARBA00023157"/>
    </source>
</evidence>
<keyword evidence="7" id="KW-1015">Disulfide bond</keyword>
<organism evidence="12 13">
    <name type="scientific">Paralvinella palmiformis</name>
    <dbReference type="NCBI Taxonomy" id="53620"/>
    <lineage>
        <taxon>Eukaryota</taxon>
        <taxon>Metazoa</taxon>
        <taxon>Spiralia</taxon>
        <taxon>Lophotrochozoa</taxon>
        <taxon>Annelida</taxon>
        <taxon>Polychaeta</taxon>
        <taxon>Sedentaria</taxon>
        <taxon>Canalipalpata</taxon>
        <taxon>Terebellida</taxon>
        <taxon>Terebelliformia</taxon>
        <taxon>Alvinellidae</taxon>
        <taxon>Paralvinella</taxon>
    </lineage>
</organism>
<comment type="caution">
    <text evidence="12">The sequence shown here is derived from an EMBL/GenBank/DDBJ whole genome shotgun (WGS) entry which is preliminary data.</text>
</comment>
<dbReference type="InterPro" id="IPR039417">
    <property type="entry name" value="Peptidase_C1A_papain-like"/>
</dbReference>
<dbReference type="InterPro" id="IPR000169">
    <property type="entry name" value="Pept_cys_AS"/>
</dbReference>
<dbReference type="Pfam" id="PF00112">
    <property type="entry name" value="Peptidase_C1"/>
    <property type="match status" value="1"/>
</dbReference>
<dbReference type="PROSITE" id="PS00639">
    <property type="entry name" value="THIOL_PROTEASE_HIS"/>
    <property type="match status" value="1"/>
</dbReference>
<dbReference type="InterPro" id="IPR025660">
    <property type="entry name" value="Pept_his_AS"/>
</dbReference>
<dbReference type="GO" id="GO:0008234">
    <property type="term" value="F:cysteine-type peptidase activity"/>
    <property type="evidence" value="ECO:0007669"/>
    <property type="project" value="UniProtKB-KW"/>
</dbReference>
<feature type="domain" description="Cathepsin propeptide inhibitor" evidence="11">
    <location>
        <begin position="66"/>
        <end position="122"/>
    </location>
</feature>
<accession>A0AAD9MS65</accession>
<evidence type="ECO:0000256" key="1">
    <source>
        <dbReference type="ARBA" id="ARBA00008455"/>
    </source>
</evidence>
<evidence type="ECO:0000313" key="13">
    <source>
        <dbReference type="Proteomes" id="UP001208570"/>
    </source>
</evidence>
<feature type="signal peptide" evidence="9">
    <location>
        <begin position="1"/>
        <end position="19"/>
    </location>
</feature>
<dbReference type="SMART" id="SM00848">
    <property type="entry name" value="Inhibitor_I29"/>
    <property type="match status" value="1"/>
</dbReference>
<dbReference type="InterPro" id="IPR025661">
    <property type="entry name" value="Pept_asp_AS"/>
</dbReference>
<dbReference type="PRINTS" id="PR00705">
    <property type="entry name" value="PAPAIN"/>
</dbReference>
<dbReference type="InterPro" id="IPR038765">
    <property type="entry name" value="Papain-like_cys_pep_sf"/>
</dbReference>
<keyword evidence="3 9" id="KW-0732">Signal</keyword>
<dbReference type="PROSITE" id="PS00640">
    <property type="entry name" value="THIOL_PROTEASE_ASN"/>
    <property type="match status" value="1"/>
</dbReference>
<dbReference type="Proteomes" id="UP001208570">
    <property type="component" value="Unassembled WGS sequence"/>
</dbReference>
<dbReference type="PROSITE" id="PS00139">
    <property type="entry name" value="THIOL_PROTEASE_CYS"/>
    <property type="match status" value="1"/>
</dbReference>
<comment type="similarity">
    <text evidence="1">Belongs to the peptidase C1 family.</text>
</comment>
<dbReference type="Gene3D" id="3.90.70.10">
    <property type="entry name" value="Cysteine proteinases"/>
    <property type="match status" value="1"/>
</dbReference>
<keyword evidence="5" id="KW-0788">Thiol protease</keyword>